<evidence type="ECO:0000313" key="4">
    <source>
        <dbReference type="Proteomes" id="UP001364156"/>
    </source>
</evidence>
<dbReference type="Proteomes" id="UP001364156">
    <property type="component" value="Chromosome"/>
</dbReference>
<organism evidence="3 4">
    <name type="scientific">Roseovarius phycicola</name>
    <dbReference type="NCBI Taxonomy" id="3080976"/>
    <lineage>
        <taxon>Bacteria</taxon>
        <taxon>Pseudomonadati</taxon>
        <taxon>Pseudomonadota</taxon>
        <taxon>Alphaproteobacteria</taxon>
        <taxon>Rhodobacterales</taxon>
        <taxon>Roseobacteraceae</taxon>
        <taxon>Roseovarius</taxon>
    </lineage>
</organism>
<dbReference type="SUPFAM" id="SSF51905">
    <property type="entry name" value="FAD/NAD(P)-binding domain"/>
    <property type="match status" value="1"/>
</dbReference>
<proteinExistence type="predicted"/>
<reference evidence="3 4" key="1">
    <citation type="submission" date="2023-10" db="EMBL/GenBank/DDBJ databases">
        <title>Roseovarius strain S88 nov., isolated from a marine algae.</title>
        <authorList>
            <person name="Lee M.W."/>
            <person name="Lee J.K."/>
            <person name="Kim J.M."/>
            <person name="Choi D.G."/>
            <person name="Baek J.H."/>
            <person name="Bayburt H."/>
            <person name="Jung J.J."/>
            <person name="Han D.M."/>
            <person name="Jeon C.O."/>
        </authorList>
    </citation>
    <scope>NUCLEOTIDE SEQUENCE [LARGE SCALE GENOMIC DNA]</scope>
    <source>
        <strain evidence="3 4">S88</strain>
    </source>
</reference>
<dbReference type="Pfam" id="PF01266">
    <property type="entry name" value="DAO"/>
    <property type="match status" value="1"/>
</dbReference>
<protein>
    <submittedName>
        <fullName evidence="3">FAD-binding oxidoreductase</fullName>
        <ecNumber evidence="3">1.-.-.-</ecNumber>
    </submittedName>
</protein>
<keyword evidence="1 3" id="KW-0560">Oxidoreductase</keyword>
<dbReference type="EC" id="1.-.-.-" evidence="3"/>
<evidence type="ECO:0000259" key="2">
    <source>
        <dbReference type="Pfam" id="PF01266"/>
    </source>
</evidence>
<evidence type="ECO:0000256" key="1">
    <source>
        <dbReference type="ARBA" id="ARBA00023002"/>
    </source>
</evidence>
<feature type="domain" description="FAD dependent oxidoreductase" evidence="2">
    <location>
        <begin position="42"/>
        <end position="403"/>
    </location>
</feature>
<keyword evidence="4" id="KW-1185">Reference proteome</keyword>
<dbReference type="PANTHER" id="PTHR13847:SF281">
    <property type="entry name" value="FAD DEPENDENT OXIDOREDUCTASE DOMAIN-CONTAINING PROTEIN"/>
    <property type="match status" value="1"/>
</dbReference>
<dbReference type="Gene3D" id="3.30.9.10">
    <property type="entry name" value="D-Amino Acid Oxidase, subunit A, domain 2"/>
    <property type="match status" value="1"/>
</dbReference>
<dbReference type="RefSeq" id="WP_317056525.1">
    <property type="nucleotide sequence ID" value="NZ_CP146069.1"/>
</dbReference>
<dbReference type="GO" id="GO:0016491">
    <property type="term" value="F:oxidoreductase activity"/>
    <property type="evidence" value="ECO:0007669"/>
    <property type="project" value="UniProtKB-KW"/>
</dbReference>
<dbReference type="PANTHER" id="PTHR13847">
    <property type="entry name" value="SARCOSINE DEHYDROGENASE-RELATED"/>
    <property type="match status" value="1"/>
</dbReference>
<dbReference type="InterPro" id="IPR036188">
    <property type="entry name" value="FAD/NAD-bd_sf"/>
</dbReference>
<gene>
    <name evidence="3" type="ORF">RZ517_00400</name>
</gene>
<evidence type="ECO:0000313" key="3">
    <source>
        <dbReference type="EMBL" id="WWR46685.1"/>
    </source>
</evidence>
<dbReference type="Gene3D" id="3.50.50.60">
    <property type="entry name" value="FAD/NAD(P)-binding domain"/>
    <property type="match status" value="1"/>
</dbReference>
<name>A0ABZ2HF94_9RHOB</name>
<sequence>MNDLDRIWEDEAYGAGPIESCWWAETVEPQDWPSLNSEIKTDVAIIGAGFTGLSAALHLAEAGLGVTVLEAQHPYWGASGRNGGFCCLGGAKASHADLVARFGKEEARGFCQAEKSAVECVDGLIDRLGLEVDRHSDGETQLAHRARDFEDLKAGVDQTRDLYGLETQIIPPEELVQTGMNGPFHGAATVNIGFALNPRKYASGLAHAAQNAGARIFAKSLVTNIEKLPGSEYRLHTKSGSVTAKKFILATNGYSSDNVPNWMSGRYLPTQSSVLVTRPISQDEQLAQGWTSTQMCYDTRHLLHYFRLMPDGRMLFGMRGGLTHTPQSESAIRRKIRSDFDTMFPAWSHVETPYYWSGFVCLTRDLIPYAGPIPGMEDGFAGFAFHGNGVSMGSYTGRLLADLVRGIEPRLPYPAPMWHVPRRFPLGRFRRMLMRPAYLRYAWLDR</sequence>
<dbReference type="InterPro" id="IPR006076">
    <property type="entry name" value="FAD-dep_OxRdtase"/>
</dbReference>
<dbReference type="EMBL" id="CP146069">
    <property type="protein sequence ID" value="WWR46685.1"/>
    <property type="molecule type" value="Genomic_DNA"/>
</dbReference>
<accession>A0ABZ2HF94</accession>